<dbReference type="EMBL" id="FOSK01000039">
    <property type="protein sequence ID" value="SFL27001.1"/>
    <property type="molecule type" value="Genomic_DNA"/>
</dbReference>
<evidence type="ECO:0000313" key="2">
    <source>
        <dbReference type="Proteomes" id="UP000199598"/>
    </source>
</evidence>
<proteinExistence type="predicted"/>
<organism evidence="1 2">
    <name type="scientific">Pseudovibrio ascidiaceicola</name>
    <dbReference type="NCBI Taxonomy" id="285279"/>
    <lineage>
        <taxon>Bacteria</taxon>
        <taxon>Pseudomonadati</taxon>
        <taxon>Pseudomonadota</taxon>
        <taxon>Alphaproteobacteria</taxon>
        <taxon>Hyphomicrobiales</taxon>
        <taxon>Stappiaceae</taxon>
        <taxon>Pseudovibrio</taxon>
    </lineage>
</organism>
<protein>
    <submittedName>
        <fullName evidence="1">Uncharacterized protein</fullName>
    </submittedName>
</protein>
<accession>A0A1I4GCX4</accession>
<comment type="caution">
    <text evidence="1">The sequence shown here is derived from an EMBL/GenBank/DDBJ whole genome shotgun (WGS) entry which is preliminary data.</text>
</comment>
<gene>
    <name evidence="1" type="ORF">SAMN04488518_1393</name>
</gene>
<sequence length="67" mass="7869">MQYVNVIGRIFIPFCSYVDAKCFTIDWITSSSVFRSVMAEKRDVIFPNHIVSSLRRNRDASIRRINK</sequence>
<dbReference type="Proteomes" id="UP000199598">
    <property type="component" value="Unassembled WGS sequence"/>
</dbReference>
<keyword evidence="2" id="KW-1185">Reference proteome</keyword>
<feature type="non-terminal residue" evidence="1">
    <location>
        <position position="67"/>
    </location>
</feature>
<evidence type="ECO:0000313" key="1">
    <source>
        <dbReference type="EMBL" id="SFL27001.1"/>
    </source>
</evidence>
<reference evidence="1 2" key="1">
    <citation type="submission" date="2016-10" db="EMBL/GenBank/DDBJ databases">
        <authorList>
            <person name="Varghese N."/>
            <person name="Submissions S."/>
        </authorList>
    </citation>
    <scope>NUCLEOTIDE SEQUENCE [LARGE SCALE GENOMIC DNA]</scope>
    <source>
        <strain evidence="1 2">DSM 16392</strain>
    </source>
</reference>
<name>A0A1I4GCX4_9HYPH</name>